<dbReference type="RefSeq" id="WP_160632913.1">
    <property type="nucleotide sequence ID" value="NZ_WWNE01000006.1"/>
</dbReference>
<keyword evidence="2" id="KW-1185">Reference proteome</keyword>
<reference evidence="1 2" key="1">
    <citation type="submission" date="2019-12" db="EMBL/GenBank/DDBJ databases">
        <authorList>
            <person name="Zhao J."/>
        </authorList>
    </citation>
    <scope>NUCLEOTIDE SEQUENCE [LARGE SCALE GENOMIC DNA]</scope>
    <source>
        <strain evidence="1 2">S-15</strain>
    </source>
</reference>
<gene>
    <name evidence="1" type="ORF">GQN54_07500</name>
</gene>
<evidence type="ECO:0008006" key="3">
    <source>
        <dbReference type="Google" id="ProtNLM"/>
    </source>
</evidence>
<comment type="caution">
    <text evidence="1">The sequence shown here is derived from an EMBL/GenBank/DDBJ whole genome shotgun (WGS) entry which is preliminary data.</text>
</comment>
<protein>
    <recommendedName>
        <fullName evidence="3">GLPGLI family protein</fullName>
    </recommendedName>
</protein>
<evidence type="ECO:0000313" key="2">
    <source>
        <dbReference type="Proteomes" id="UP000470771"/>
    </source>
</evidence>
<dbReference type="Proteomes" id="UP000470771">
    <property type="component" value="Unassembled WGS sequence"/>
</dbReference>
<dbReference type="EMBL" id="WWNE01000006">
    <property type="protein sequence ID" value="NBG65961.1"/>
    <property type="molecule type" value="Genomic_DNA"/>
</dbReference>
<sequence>MKHSSLFLVLIIIALWGCDESSNDLTEGEIVYSIYYPEEDTNGLMYDMMPTEMNYIFTKYKTKSEITAGMGLFRSAYINDLKKNQLSQTLKMLNKKYQSTYQENSFNQLNPKFADLSIRFTDETDSILNFLCHKAEFTIGGSDKNYSVYYTKEIGSPNPNTGTPFASIPGIMLKYTVENFGIIMEFTAESVHQKKIDSNDFKIGEEYAVIPPDELKSQIESIFQSTR</sequence>
<evidence type="ECO:0000313" key="1">
    <source>
        <dbReference type="EMBL" id="NBG65961.1"/>
    </source>
</evidence>
<proteinExistence type="predicted"/>
<organism evidence="1 2">
    <name type="scientific">Acidiluteibacter ferrifornacis</name>
    <dbReference type="NCBI Taxonomy" id="2692424"/>
    <lineage>
        <taxon>Bacteria</taxon>
        <taxon>Pseudomonadati</taxon>
        <taxon>Bacteroidota</taxon>
        <taxon>Flavobacteriia</taxon>
        <taxon>Flavobacteriales</taxon>
        <taxon>Cryomorphaceae</taxon>
        <taxon>Acidiluteibacter</taxon>
    </lineage>
</organism>
<dbReference type="AlphaFoldDB" id="A0A6N9NKG8"/>
<name>A0A6N9NKG8_9FLAO</name>
<accession>A0A6N9NKG8</accession>